<dbReference type="EMBL" id="QHCS01000005">
    <property type="protein sequence ID" value="RHX84501.1"/>
    <property type="molecule type" value="Genomic_DNA"/>
</dbReference>
<evidence type="ECO:0000313" key="1">
    <source>
        <dbReference type="EMBL" id="RHX84501.1"/>
    </source>
</evidence>
<protein>
    <submittedName>
        <fullName evidence="1">Uncharacterized protein</fullName>
    </submittedName>
</protein>
<proteinExistence type="predicted"/>
<reference evidence="2" key="1">
    <citation type="submission" date="2018-05" db="EMBL/GenBank/DDBJ databases">
        <title>Leptospira yasudae sp. nov. and Leptospira stimsonii sp. nov., two pathogenic species of the genus Leptospira isolated from environmental sources.</title>
        <authorList>
            <person name="Casanovas-Massana A."/>
            <person name="Hamond C."/>
            <person name="Santos L.A."/>
            <person name="Hacker K.P."/>
            <person name="Balassiano I."/>
            <person name="Medeiros M.A."/>
            <person name="Reis M.G."/>
            <person name="Ko A.I."/>
            <person name="Wunder E.A."/>
        </authorList>
    </citation>
    <scope>NUCLEOTIDE SEQUENCE [LARGE SCALE GENOMIC DNA]</scope>
    <source>
        <strain evidence="2">AMB6-RJ</strain>
    </source>
</reference>
<dbReference type="AlphaFoldDB" id="A0A8B3CMZ2"/>
<evidence type="ECO:0000313" key="2">
    <source>
        <dbReference type="Proteomes" id="UP000266669"/>
    </source>
</evidence>
<comment type="caution">
    <text evidence="1">The sequence shown here is derived from an EMBL/GenBank/DDBJ whole genome shotgun (WGS) entry which is preliminary data.</text>
</comment>
<organism evidence="1 2">
    <name type="scientific">Leptospira stimsonii</name>
    <dbReference type="NCBI Taxonomy" id="2202203"/>
    <lineage>
        <taxon>Bacteria</taxon>
        <taxon>Pseudomonadati</taxon>
        <taxon>Spirochaetota</taxon>
        <taxon>Spirochaetia</taxon>
        <taxon>Leptospirales</taxon>
        <taxon>Leptospiraceae</taxon>
        <taxon>Leptospira</taxon>
    </lineage>
</organism>
<accession>A0A8B3CMZ2</accession>
<sequence>MDLTFGANSWVVSNLQTKNFVVRILRRYTEQNEIFSRFELPVSDSTKKDRADFKNQNCGNSSSYNRRTRSTKLEWFPSCKNSYELSFLFRDSLIGRENVLEWV</sequence>
<gene>
    <name evidence="1" type="ORF">DLM78_17420</name>
</gene>
<dbReference type="Proteomes" id="UP000266669">
    <property type="component" value="Unassembled WGS sequence"/>
</dbReference>
<name>A0A8B3CMZ2_9LEPT</name>